<dbReference type="OMA" id="GWDALNT"/>
<dbReference type="SUPFAM" id="SSF56645">
    <property type="entry name" value="Acyl-CoA dehydrogenase NM domain-like"/>
    <property type="match status" value="1"/>
</dbReference>
<dbReference type="InterPro" id="IPR009100">
    <property type="entry name" value="AcylCoA_DH/oxidase_NM_dom_sf"/>
</dbReference>
<dbReference type="PANTHER" id="PTHR36117:SF3">
    <property type="entry name" value="4-HYDROXYPHENYLACETATE 3-MONOOXYGENASE-RELATED"/>
    <property type="match status" value="1"/>
</dbReference>
<organism evidence="7">
    <name type="scientific">Aureococcus anophagefferens</name>
    <name type="common">Harmful bloom alga</name>
    <dbReference type="NCBI Taxonomy" id="44056"/>
    <lineage>
        <taxon>Eukaryota</taxon>
        <taxon>Sar</taxon>
        <taxon>Stramenopiles</taxon>
        <taxon>Ochrophyta</taxon>
        <taxon>Pelagophyceae</taxon>
        <taxon>Pelagomonadales</taxon>
        <taxon>Pelagomonadaceae</taxon>
        <taxon>Aureococcus</taxon>
    </lineage>
</organism>
<dbReference type="Gene3D" id="1.10.3140.10">
    <property type="entry name" value="4-hydroxybutyryl-coa dehydratase, domain 1"/>
    <property type="match status" value="1"/>
</dbReference>
<dbReference type="SUPFAM" id="SSF47203">
    <property type="entry name" value="Acyl-CoA dehydrogenase C-terminal domain-like"/>
    <property type="match status" value="1"/>
</dbReference>
<evidence type="ECO:0000259" key="4">
    <source>
        <dbReference type="Pfam" id="PF03241"/>
    </source>
</evidence>
<dbReference type="InterPro" id="IPR024719">
    <property type="entry name" value="HpaB/PvcC/4-BUDH_C"/>
</dbReference>
<dbReference type="PANTHER" id="PTHR36117">
    <property type="entry name" value="4-HYDROXYPHENYLACETATE 3-MONOOXYGENASE-RELATED"/>
    <property type="match status" value="1"/>
</dbReference>
<dbReference type="InterPro" id="IPR024674">
    <property type="entry name" value="HpaB/PvcC/4-BUDH_N"/>
</dbReference>
<dbReference type="KEGG" id="aaf:AURANDRAFT_34356"/>
<dbReference type="Gene3D" id="2.40.110.10">
    <property type="entry name" value="Butyryl-CoA Dehydrogenase, subunit A, domain 2"/>
    <property type="match status" value="1"/>
</dbReference>
<sequence>MRAALARRAVLARPAPSAAATRSRSAQALEAPYVEETYVALDRDRRHAAPVAFAESYAAPAFGRISTGDQYVASLRGRDLPVYLFGENIDEFVDHPIVWPSVNAVAETYRLAEREPELATVYSSLIGGRVHRFAHICESAEDVVAQNRMQRKMGQLTGACFQRCVGQDCMNASWTTTHLIDAAHGTAYQARLKAFVQHVQSYNLTVGGAMTDPKGDRSKPPHAQEDPDMFVRVVDRRPDGVVLRGAKVHQTGTLNSHWMVVMPGQRLAIWFRHRRLAPADADYAISAAIPVDDPRVSYILGRQSCDTRSMEPSGVDVGNAKFGGQEVTVVLDDVFVPYDRVFMDGETEFAADLVERFTAYHRRSYVCKAGVGDVLIGAAAEIADMNGVAKASHIKDKLIEMTHLNETIFGMGIAASMSAKPTPAGNYEPDVLLANICKHHVTRFPYEIARLAQDLAGGVVVTMPSDDDFNSEEIGAILKKYLCAAPGVDPDDRRRVLRLIENMTMGRNAVGYLAESMHGAGSPAAQRVLIQKLGQIAEKRGYARDIAGCGGACSKV</sequence>
<dbReference type="PIRSF" id="PIRSF000331">
    <property type="entry name" value="HpaA_HpaB"/>
    <property type="match status" value="1"/>
</dbReference>
<dbReference type="GeneID" id="20221425"/>
<dbReference type="OrthoDB" id="417226at2759"/>
<dbReference type="Gene3D" id="1.20.140.10">
    <property type="entry name" value="Butyryl-CoA Dehydrogenase, subunit A, domain 3"/>
    <property type="match status" value="1"/>
</dbReference>
<dbReference type="EMBL" id="GL833185">
    <property type="protein sequence ID" value="EGB03180.1"/>
    <property type="molecule type" value="Genomic_DNA"/>
</dbReference>
<dbReference type="GO" id="GO:0016627">
    <property type="term" value="F:oxidoreductase activity, acting on the CH-CH group of donors"/>
    <property type="evidence" value="ECO:0007669"/>
    <property type="project" value="InterPro"/>
</dbReference>
<dbReference type="InParanoid" id="F0YNW9"/>
<keyword evidence="3" id="KW-0560">Oxidoreductase</keyword>
<dbReference type="AlphaFoldDB" id="F0YNW9"/>
<name>F0YNW9_AURAN</name>
<keyword evidence="7" id="KW-1185">Reference proteome</keyword>
<dbReference type="InterPro" id="IPR036250">
    <property type="entry name" value="AcylCo_DH-like_C"/>
</dbReference>
<reference evidence="6 7" key="1">
    <citation type="journal article" date="2011" name="Proc. Natl. Acad. Sci. U.S.A.">
        <title>Niche of harmful alga Aureococcus anophagefferens revealed through ecogenomics.</title>
        <authorList>
            <person name="Gobler C.J."/>
            <person name="Berry D.L."/>
            <person name="Dyhrman S.T."/>
            <person name="Wilhelm S.W."/>
            <person name="Salamov A."/>
            <person name="Lobanov A.V."/>
            <person name="Zhang Y."/>
            <person name="Collier J.L."/>
            <person name="Wurch L.L."/>
            <person name="Kustka A.B."/>
            <person name="Dill B.D."/>
            <person name="Shah M."/>
            <person name="VerBerkmoes N.C."/>
            <person name="Kuo A."/>
            <person name="Terry A."/>
            <person name="Pangilinan J."/>
            <person name="Lindquist E.A."/>
            <person name="Lucas S."/>
            <person name="Paulsen I.T."/>
            <person name="Hattenrath-Lehmann T.K."/>
            <person name="Talmage S.C."/>
            <person name="Walker E.A."/>
            <person name="Koch F."/>
            <person name="Burson A.M."/>
            <person name="Marcoval M.A."/>
            <person name="Tang Y.Z."/>
            <person name="Lecleir G.R."/>
            <person name="Coyne K.J."/>
            <person name="Berg G.M."/>
            <person name="Bertrand E.M."/>
            <person name="Saito M.A."/>
            <person name="Gladyshev V.N."/>
            <person name="Grigoriev I.V."/>
        </authorList>
    </citation>
    <scope>NUCLEOTIDE SEQUENCE [LARGE SCALE GENOMIC DNA]</scope>
    <source>
        <strain evidence="7">CCMP 1984</strain>
    </source>
</reference>
<evidence type="ECO:0000313" key="7">
    <source>
        <dbReference type="Proteomes" id="UP000002729"/>
    </source>
</evidence>
<evidence type="ECO:0008006" key="8">
    <source>
        <dbReference type="Google" id="ProtNLM"/>
    </source>
</evidence>
<dbReference type="InterPro" id="IPR004925">
    <property type="entry name" value="HpaB/PvcC/4-BUDH"/>
</dbReference>
<keyword evidence="1" id="KW-0285">Flavoprotein</keyword>
<evidence type="ECO:0000256" key="3">
    <source>
        <dbReference type="ARBA" id="ARBA00023002"/>
    </source>
</evidence>
<keyword evidence="2" id="KW-0274">FAD</keyword>
<evidence type="ECO:0000259" key="5">
    <source>
        <dbReference type="Pfam" id="PF11794"/>
    </source>
</evidence>
<dbReference type="eggNOG" id="ENOG502SPYX">
    <property type="taxonomic scope" value="Eukaryota"/>
</dbReference>
<accession>F0YNW9</accession>
<gene>
    <name evidence="6" type="ORF">AURANDRAFT_34356</name>
</gene>
<dbReference type="Pfam" id="PF03241">
    <property type="entry name" value="HpaB"/>
    <property type="match status" value="1"/>
</dbReference>
<feature type="domain" description="HpaB/PvcC/4-BUDH N-terminal" evidence="5">
    <location>
        <begin position="67"/>
        <end position="343"/>
    </location>
</feature>
<evidence type="ECO:0000256" key="1">
    <source>
        <dbReference type="ARBA" id="ARBA00022630"/>
    </source>
</evidence>
<dbReference type="RefSeq" id="XP_009042110.1">
    <property type="nucleotide sequence ID" value="XM_009043862.1"/>
</dbReference>
<feature type="domain" description="HpaB/PvcC/4-BUDH C-terminal" evidence="4">
    <location>
        <begin position="351"/>
        <end position="548"/>
    </location>
</feature>
<dbReference type="Proteomes" id="UP000002729">
    <property type="component" value="Unassembled WGS sequence"/>
</dbReference>
<evidence type="ECO:0000313" key="6">
    <source>
        <dbReference type="EMBL" id="EGB03180.1"/>
    </source>
</evidence>
<dbReference type="Pfam" id="PF11794">
    <property type="entry name" value="HpaB_N"/>
    <property type="match status" value="1"/>
</dbReference>
<evidence type="ECO:0000256" key="2">
    <source>
        <dbReference type="ARBA" id="ARBA00022827"/>
    </source>
</evidence>
<protein>
    <recommendedName>
        <fullName evidence="8">4-hydroxybutyryl-CoA dehydratase</fullName>
    </recommendedName>
</protein>
<proteinExistence type="predicted"/>
<dbReference type="InterPro" id="IPR046373">
    <property type="entry name" value="Acyl-CoA_Oxase/DH_mid-dom_sf"/>
</dbReference>